<sequence length="312" mass="33462">MHACISYPPTHQVFVVERSQPVCPPYKLQLEECLSAEQVPTTELIQGYVKKHIQDAADQGVMFVGFVQEPYGAPCTRIREPDTPSFSLHSSPSSVLGSLRSCSPSNPSSPINHAAPGAEADAVDKEGNEDASCKAGEEAPGGEKNHSENTGNHSGSGVEGSQGVVLPVAPPIPEEDLEQSEELTEEESPCHNNNKDSGRDAKERPRYRLRRGDVTHTWHHRRPQTTGPSGPPHSAFCSEIIPHCLVLILPQLRCFPSTPTLIPLNLCDNASRAGVVASRGGRGACQAPMSLSTKAQSAEEAQESRLPLACPC</sequence>
<dbReference type="PANTHER" id="PTHR17601:SF3">
    <property type="entry name" value="RAFTLIN"/>
    <property type="match status" value="1"/>
</dbReference>
<comment type="subcellular location">
    <subcellularLocation>
        <location evidence="1">Cell membrane</location>
        <topology evidence="1">Lipid-anchor</topology>
    </subcellularLocation>
</comment>
<protein>
    <submittedName>
        <fullName evidence="9">Uncharacterized protein</fullName>
    </submittedName>
</protein>
<feature type="compositionally biased region" description="Low complexity" evidence="8">
    <location>
        <begin position="84"/>
        <end position="110"/>
    </location>
</feature>
<feature type="compositionally biased region" description="Acidic residues" evidence="8">
    <location>
        <begin position="173"/>
        <end position="187"/>
    </location>
</feature>
<dbReference type="InterPro" id="IPR028169">
    <property type="entry name" value="Raftlin"/>
</dbReference>
<dbReference type="GO" id="GO:0005886">
    <property type="term" value="C:plasma membrane"/>
    <property type="evidence" value="ECO:0007669"/>
    <property type="project" value="UniProtKB-SubCell"/>
</dbReference>
<accession>A0A5J5DEV9</accession>
<feature type="region of interest" description="Disordered" evidence="8">
    <location>
        <begin position="82"/>
        <end position="206"/>
    </location>
</feature>
<dbReference type="AlphaFoldDB" id="A0A5J5DEV9"/>
<feature type="compositionally biased region" description="Basic and acidic residues" evidence="8">
    <location>
        <begin position="193"/>
        <end position="206"/>
    </location>
</feature>
<evidence type="ECO:0000313" key="10">
    <source>
        <dbReference type="Proteomes" id="UP000327493"/>
    </source>
</evidence>
<organism evidence="9 10">
    <name type="scientific">Etheostoma spectabile</name>
    <name type="common">orangethroat darter</name>
    <dbReference type="NCBI Taxonomy" id="54343"/>
    <lineage>
        <taxon>Eukaryota</taxon>
        <taxon>Metazoa</taxon>
        <taxon>Chordata</taxon>
        <taxon>Craniata</taxon>
        <taxon>Vertebrata</taxon>
        <taxon>Euteleostomi</taxon>
        <taxon>Actinopterygii</taxon>
        <taxon>Neopterygii</taxon>
        <taxon>Teleostei</taxon>
        <taxon>Neoteleostei</taxon>
        <taxon>Acanthomorphata</taxon>
        <taxon>Eupercaria</taxon>
        <taxon>Perciformes</taxon>
        <taxon>Percoidei</taxon>
        <taxon>Percidae</taxon>
        <taxon>Etheostomatinae</taxon>
        <taxon>Etheostoma</taxon>
    </lineage>
</organism>
<keyword evidence="3" id="KW-1003">Cell membrane</keyword>
<comment type="similarity">
    <text evidence="2">Belongs to the raftlin family.</text>
</comment>
<evidence type="ECO:0000256" key="1">
    <source>
        <dbReference type="ARBA" id="ARBA00004193"/>
    </source>
</evidence>
<dbReference type="PANTHER" id="PTHR17601">
    <property type="entry name" value="RAFTLIN-RELATED"/>
    <property type="match status" value="1"/>
</dbReference>
<evidence type="ECO:0000256" key="3">
    <source>
        <dbReference type="ARBA" id="ARBA00022475"/>
    </source>
</evidence>
<gene>
    <name evidence="9" type="ORF">FQN60_017229</name>
</gene>
<reference evidence="9 10" key="1">
    <citation type="submission" date="2019-08" db="EMBL/GenBank/DDBJ databases">
        <title>A chromosome-level genome assembly, high-density linkage maps, and genome scans reveal the genomic architecture of hybrid incompatibilities underlying speciation via character displacement in darters (Percidae: Etheostominae).</title>
        <authorList>
            <person name="Moran R.L."/>
            <person name="Catchen J.M."/>
            <person name="Fuller R.C."/>
        </authorList>
    </citation>
    <scope>NUCLEOTIDE SEQUENCE [LARGE SCALE GENOMIC DNA]</scope>
    <source>
        <strain evidence="9">EspeVRDwgs_2016</strain>
        <tissue evidence="9">Muscle</tissue>
    </source>
</reference>
<evidence type="ECO:0000313" key="9">
    <source>
        <dbReference type="EMBL" id="KAA8591855.1"/>
    </source>
</evidence>
<evidence type="ECO:0000256" key="8">
    <source>
        <dbReference type="SAM" id="MobiDB-lite"/>
    </source>
</evidence>
<keyword evidence="7" id="KW-0449">Lipoprotein</keyword>
<dbReference type="EMBL" id="VOFY01000006">
    <property type="protein sequence ID" value="KAA8591855.1"/>
    <property type="molecule type" value="Genomic_DNA"/>
</dbReference>
<dbReference type="Proteomes" id="UP000327493">
    <property type="component" value="Chromosome 6"/>
</dbReference>
<proteinExistence type="inferred from homology"/>
<evidence type="ECO:0000256" key="5">
    <source>
        <dbReference type="ARBA" id="ARBA00023136"/>
    </source>
</evidence>
<name>A0A5J5DEV9_9PERO</name>
<evidence type="ECO:0000256" key="6">
    <source>
        <dbReference type="ARBA" id="ARBA00023139"/>
    </source>
</evidence>
<keyword evidence="10" id="KW-1185">Reference proteome</keyword>
<keyword evidence="5" id="KW-0472">Membrane</keyword>
<keyword evidence="6" id="KW-0564">Palmitate</keyword>
<keyword evidence="4" id="KW-0519">Myristate</keyword>
<evidence type="ECO:0000256" key="4">
    <source>
        <dbReference type="ARBA" id="ARBA00022707"/>
    </source>
</evidence>
<evidence type="ECO:0000256" key="7">
    <source>
        <dbReference type="ARBA" id="ARBA00023288"/>
    </source>
</evidence>
<feature type="compositionally biased region" description="Basic and acidic residues" evidence="8">
    <location>
        <begin position="122"/>
        <end position="147"/>
    </location>
</feature>
<feature type="compositionally biased region" description="Low complexity" evidence="8">
    <location>
        <begin position="155"/>
        <end position="165"/>
    </location>
</feature>
<evidence type="ECO:0000256" key="2">
    <source>
        <dbReference type="ARBA" id="ARBA00006390"/>
    </source>
</evidence>
<comment type="caution">
    <text evidence="9">The sequence shown here is derived from an EMBL/GenBank/DDBJ whole genome shotgun (WGS) entry which is preliminary data.</text>
</comment>